<reference evidence="2" key="1">
    <citation type="journal article" date="2019" name="bioRxiv">
        <title>The Genome of the Zebra Mussel, Dreissena polymorpha: A Resource for Invasive Species Research.</title>
        <authorList>
            <person name="McCartney M.A."/>
            <person name="Auch B."/>
            <person name="Kono T."/>
            <person name="Mallez S."/>
            <person name="Zhang Y."/>
            <person name="Obille A."/>
            <person name="Becker A."/>
            <person name="Abrahante J.E."/>
            <person name="Garbe J."/>
            <person name="Badalamenti J.P."/>
            <person name="Herman A."/>
            <person name="Mangelson H."/>
            <person name="Liachko I."/>
            <person name="Sullivan S."/>
            <person name="Sone E.D."/>
            <person name="Koren S."/>
            <person name="Silverstein K.A.T."/>
            <person name="Beckman K.B."/>
            <person name="Gohl D.M."/>
        </authorList>
    </citation>
    <scope>NUCLEOTIDE SEQUENCE</scope>
    <source>
        <strain evidence="2">Duluth1</strain>
        <tissue evidence="2">Whole animal</tissue>
    </source>
</reference>
<dbReference type="EMBL" id="JAIWYP010000005">
    <property type="protein sequence ID" value="KAH3825840.1"/>
    <property type="molecule type" value="Genomic_DNA"/>
</dbReference>
<feature type="chain" id="PRO_5038496994" evidence="1">
    <location>
        <begin position="16"/>
        <end position="249"/>
    </location>
</feature>
<dbReference type="GO" id="GO:0005615">
    <property type="term" value="C:extracellular space"/>
    <property type="evidence" value="ECO:0007669"/>
    <property type="project" value="TreeGrafter"/>
</dbReference>
<evidence type="ECO:0000313" key="3">
    <source>
        <dbReference type="Proteomes" id="UP000828390"/>
    </source>
</evidence>
<sequence>MLRGLVVCFILGANALEPGCINNWPSRFDYERTLLEKLVYLEQFKSETTAKLAAQQQQMQELYSILRPQAASTYVNWGMQTCPNVTGTTQVYTGQVAGGHYSHAGSGEYICLPNDPEYDQYNDTIDEWRSSLYGAEYETDFINFKALYNHDVPCSVCLSKGKTTLMIPGRISCYTGWIKEYQGYLMGEYYKSNGKGYVCMNKEAESMPSSNAGMNGALFYPVEGRCGSLKCPPYTDGRELACVVCSFST</sequence>
<accession>A0A9D4H1Q2</accession>
<evidence type="ECO:0000256" key="1">
    <source>
        <dbReference type="SAM" id="SignalP"/>
    </source>
</evidence>
<name>A0A9D4H1Q2_DREPO</name>
<dbReference type="PANTHER" id="PTHR24024">
    <property type="entry name" value="PULMONARY SURFACTANT-ASSOCIATED PROTEIN A"/>
    <property type="match status" value="1"/>
</dbReference>
<dbReference type="OrthoDB" id="6086925at2759"/>
<gene>
    <name evidence="2" type="ORF">DPMN_127723</name>
</gene>
<proteinExistence type="predicted"/>
<keyword evidence="1" id="KW-0732">Signal</keyword>
<dbReference type="AlphaFoldDB" id="A0A9D4H1Q2"/>
<organism evidence="2 3">
    <name type="scientific">Dreissena polymorpha</name>
    <name type="common">Zebra mussel</name>
    <name type="synonym">Mytilus polymorpha</name>
    <dbReference type="NCBI Taxonomy" id="45954"/>
    <lineage>
        <taxon>Eukaryota</taxon>
        <taxon>Metazoa</taxon>
        <taxon>Spiralia</taxon>
        <taxon>Lophotrochozoa</taxon>
        <taxon>Mollusca</taxon>
        <taxon>Bivalvia</taxon>
        <taxon>Autobranchia</taxon>
        <taxon>Heteroconchia</taxon>
        <taxon>Euheterodonta</taxon>
        <taxon>Imparidentia</taxon>
        <taxon>Neoheterodontei</taxon>
        <taxon>Myida</taxon>
        <taxon>Dreissenoidea</taxon>
        <taxon>Dreissenidae</taxon>
        <taxon>Dreissena</taxon>
    </lineage>
</organism>
<protein>
    <submittedName>
        <fullName evidence="2">Uncharacterized protein</fullName>
    </submittedName>
</protein>
<keyword evidence="3" id="KW-1185">Reference proteome</keyword>
<evidence type="ECO:0000313" key="2">
    <source>
        <dbReference type="EMBL" id="KAH3825840.1"/>
    </source>
</evidence>
<reference evidence="2" key="2">
    <citation type="submission" date="2020-11" db="EMBL/GenBank/DDBJ databases">
        <authorList>
            <person name="McCartney M.A."/>
            <person name="Auch B."/>
            <person name="Kono T."/>
            <person name="Mallez S."/>
            <person name="Becker A."/>
            <person name="Gohl D.M."/>
            <person name="Silverstein K.A.T."/>
            <person name="Koren S."/>
            <person name="Bechman K.B."/>
            <person name="Herman A."/>
            <person name="Abrahante J.E."/>
            <person name="Garbe J."/>
        </authorList>
    </citation>
    <scope>NUCLEOTIDE SEQUENCE</scope>
    <source>
        <strain evidence="2">Duluth1</strain>
        <tissue evidence="2">Whole animal</tissue>
    </source>
</reference>
<comment type="caution">
    <text evidence="2">The sequence shown here is derived from an EMBL/GenBank/DDBJ whole genome shotgun (WGS) entry which is preliminary data.</text>
</comment>
<dbReference type="PANTHER" id="PTHR24024:SF18">
    <property type="entry name" value="SHORT-CHAIN COLLAGEN C4-LIKE"/>
    <property type="match status" value="1"/>
</dbReference>
<dbReference type="Proteomes" id="UP000828390">
    <property type="component" value="Unassembled WGS sequence"/>
</dbReference>
<feature type="signal peptide" evidence="1">
    <location>
        <begin position="1"/>
        <end position="15"/>
    </location>
</feature>
<dbReference type="InterPro" id="IPR051077">
    <property type="entry name" value="Ca-dependent_lectin"/>
</dbReference>